<sequence length="72" mass="8279">METKNDRAVVPDCELLALVRAVQQDDPEAMVQLIELFKYDIVWASQFIQLPQEDAVSEIVVELLEYIKNSVE</sequence>
<reference evidence="1 2" key="1">
    <citation type="submission" date="2017-04" db="EMBL/GenBank/DDBJ databases">
        <authorList>
            <person name="Afonso C.L."/>
            <person name="Miller P.J."/>
            <person name="Scott M.A."/>
            <person name="Spackman E."/>
            <person name="Goraichik I."/>
            <person name="Dimitrov K.M."/>
            <person name="Suarez D.L."/>
            <person name="Swayne D.E."/>
        </authorList>
    </citation>
    <scope>NUCLEOTIDE SEQUENCE [LARGE SCALE GENOMIC DNA]</scope>
    <source>
        <strain evidence="1 2">N3/975</strain>
    </source>
</reference>
<evidence type="ECO:0000313" key="1">
    <source>
        <dbReference type="EMBL" id="SMF90290.1"/>
    </source>
</evidence>
<dbReference type="AlphaFoldDB" id="A0A1X7HR48"/>
<protein>
    <recommendedName>
        <fullName evidence="3">Helix-turn-helix conjugative transposon-like domain-containing protein</fullName>
    </recommendedName>
</protein>
<organism evidence="1 2">
    <name type="scientific">Paenibacillus uliginis N3/975</name>
    <dbReference type="NCBI Taxonomy" id="1313296"/>
    <lineage>
        <taxon>Bacteria</taxon>
        <taxon>Bacillati</taxon>
        <taxon>Bacillota</taxon>
        <taxon>Bacilli</taxon>
        <taxon>Bacillales</taxon>
        <taxon>Paenibacillaceae</taxon>
        <taxon>Paenibacillus</taxon>
    </lineage>
</organism>
<dbReference type="EMBL" id="LT840184">
    <property type="protein sequence ID" value="SMF90290.1"/>
    <property type="molecule type" value="Genomic_DNA"/>
</dbReference>
<evidence type="ECO:0000313" key="2">
    <source>
        <dbReference type="Proteomes" id="UP000192940"/>
    </source>
</evidence>
<dbReference type="Proteomes" id="UP000192940">
    <property type="component" value="Chromosome I"/>
</dbReference>
<dbReference type="STRING" id="1313296.SAMN05661091_4962"/>
<gene>
    <name evidence="1" type="ORF">SAMN05661091_4962</name>
</gene>
<keyword evidence="2" id="KW-1185">Reference proteome</keyword>
<proteinExistence type="predicted"/>
<evidence type="ECO:0008006" key="3">
    <source>
        <dbReference type="Google" id="ProtNLM"/>
    </source>
</evidence>
<accession>A0A1X7HR48</accession>
<name>A0A1X7HR48_9BACL</name>